<protein>
    <recommendedName>
        <fullName evidence="3">Tyrosine specific protein phosphatases domain-containing protein</fullName>
    </recommendedName>
</protein>
<evidence type="ECO:0000313" key="1">
    <source>
        <dbReference type="EMBL" id="TQD44319.1"/>
    </source>
</evidence>
<dbReference type="Proteomes" id="UP000319010">
    <property type="component" value="Unassembled WGS sequence"/>
</dbReference>
<evidence type="ECO:0000313" key="2">
    <source>
        <dbReference type="Proteomes" id="UP000319010"/>
    </source>
</evidence>
<dbReference type="Gene3D" id="3.90.190.10">
    <property type="entry name" value="Protein tyrosine phosphatase superfamily"/>
    <property type="match status" value="1"/>
</dbReference>
<reference evidence="1 2" key="1">
    <citation type="submission" date="2019-06" db="EMBL/GenBank/DDBJ databases">
        <title>Draft genome sequence of Actinomyces johnsonii CCUG 34287T.</title>
        <authorList>
            <person name="Salva-Serra F."/>
            <person name="Cardew S."/>
            <person name="Moore E."/>
        </authorList>
    </citation>
    <scope>NUCLEOTIDE SEQUENCE [LARGE SCALE GENOMIC DNA]</scope>
    <source>
        <strain evidence="1 2">CCUG 34287</strain>
    </source>
</reference>
<evidence type="ECO:0008006" key="3">
    <source>
        <dbReference type="Google" id="ProtNLM"/>
    </source>
</evidence>
<dbReference type="EMBL" id="VICB01000004">
    <property type="protein sequence ID" value="TQD44319.1"/>
    <property type="molecule type" value="Genomic_DNA"/>
</dbReference>
<dbReference type="InterPro" id="IPR029021">
    <property type="entry name" value="Prot-tyrosine_phosphatase-like"/>
</dbReference>
<proteinExistence type="predicted"/>
<accession>A0A508A339</accession>
<sequence length="102" mass="11538">MSKRNTFIRQWDKHESGVIAFPSGARIRGRPIRYYKTSRNSPNHTACRGGVGRSGTELACIAILDGMDPVSALNFIRDTYHPRAAETPWQRWYISNFAPTPS</sequence>
<dbReference type="SUPFAM" id="SSF52799">
    <property type="entry name" value="(Phosphotyrosine protein) phosphatases II"/>
    <property type="match status" value="1"/>
</dbReference>
<comment type="caution">
    <text evidence="1">The sequence shown here is derived from an EMBL/GenBank/DDBJ whole genome shotgun (WGS) entry which is preliminary data.</text>
</comment>
<organism evidence="1 2">
    <name type="scientific">Actinomyces johnsonii</name>
    <dbReference type="NCBI Taxonomy" id="544581"/>
    <lineage>
        <taxon>Bacteria</taxon>
        <taxon>Bacillati</taxon>
        <taxon>Actinomycetota</taxon>
        <taxon>Actinomycetes</taxon>
        <taxon>Actinomycetales</taxon>
        <taxon>Actinomycetaceae</taxon>
        <taxon>Actinomyces</taxon>
    </lineage>
</organism>
<dbReference type="AlphaFoldDB" id="A0A508A339"/>
<gene>
    <name evidence="1" type="ORF">FK256_04660</name>
</gene>
<name>A0A508A339_9ACTO</name>